<evidence type="ECO:0000256" key="6">
    <source>
        <dbReference type="SAM" id="MobiDB-lite"/>
    </source>
</evidence>
<comment type="similarity">
    <text evidence="2">Belongs to the transposase 11 family.</text>
</comment>
<dbReference type="PANTHER" id="PTHR35604:SF2">
    <property type="entry name" value="TRANSPOSASE INSH FOR INSERTION SEQUENCE ELEMENT IS5A-RELATED"/>
    <property type="match status" value="1"/>
</dbReference>
<feature type="compositionally biased region" description="Basic and acidic residues" evidence="6">
    <location>
        <begin position="157"/>
        <end position="174"/>
    </location>
</feature>
<comment type="function">
    <text evidence="1">Involved in the transposition of the insertion sequence IS5.</text>
</comment>
<feature type="region of interest" description="Disordered" evidence="6">
    <location>
        <begin position="145"/>
        <end position="176"/>
    </location>
</feature>
<evidence type="ECO:0000256" key="1">
    <source>
        <dbReference type="ARBA" id="ARBA00003544"/>
    </source>
</evidence>
<dbReference type="GO" id="GO:0006313">
    <property type="term" value="P:DNA transposition"/>
    <property type="evidence" value="ECO:0007669"/>
    <property type="project" value="InterPro"/>
</dbReference>
<evidence type="ECO:0000256" key="4">
    <source>
        <dbReference type="ARBA" id="ARBA00023125"/>
    </source>
</evidence>
<dbReference type="RefSeq" id="WP_215603413.1">
    <property type="nucleotide sequence ID" value="NZ_CP076136.1"/>
</dbReference>
<sequence>MVERNVGQMSLADGLVQAPRSSILDEVDAVVDWAPLRSLLGKRGGDGAGNSSYPAEVLLRCLLAGIWHSLSDPALEAAIADRLSFRRFVGLSLHDRTPDHSTLWRFRQELAKDGLIEKIFAEINRQLAAKKLILKQGTLVDASLIPARANPPRKPRKDGEDTPPKPSADSDARWGRKGKKSVFGYKIHTGVDASHTIIRRVHVTDASITDTEPADRLFCGDEKAVYGDQAYYTHARHARLTEAGIKDRLMHRPNKHHPELPPRQKQRNKLIAKVRAAVERPYAVIKENYGLRRLRFFNFERNHVLIVLACCAYNLRRAASALTASRRESACA</sequence>
<keyword evidence="5" id="KW-0233">DNA recombination</keyword>
<keyword evidence="10" id="KW-1185">Reference proteome</keyword>
<accession>A0A975NXN2</accession>
<feature type="domain" description="Transposase IS4-like" evidence="7">
    <location>
        <begin position="135"/>
        <end position="315"/>
    </location>
</feature>
<proteinExistence type="inferred from homology"/>
<dbReference type="Pfam" id="PF01609">
    <property type="entry name" value="DDE_Tnp_1"/>
    <property type="match status" value="1"/>
</dbReference>
<dbReference type="InterPro" id="IPR047959">
    <property type="entry name" value="Transpos_IS5"/>
</dbReference>
<organism evidence="9 10">
    <name type="scientific">Bradyrhizobium sediminis</name>
    <dbReference type="NCBI Taxonomy" id="2840469"/>
    <lineage>
        <taxon>Bacteria</taxon>
        <taxon>Pseudomonadati</taxon>
        <taxon>Pseudomonadota</taxon>
        <taxon>Alphaproteobacteria</taxon>
        <taxon>Hyphomicrobiales</taxon>
        <taxon>Nitrobacteraceae</taxon>
        <taxon>Bradyrhizobium</taxon>
    </lineage>
</organism>
<evidence type="ECO:0000256" key="3">
    <source>
        <dbReference type="ARBA" id="ARBA00022578"/>
    </source>
</evidence>
<feature type="domain" description="Transposase InsH N-terminal" evidence="8">
    <location>
        <begin position="19"/>
        <end position="108"/>
    </location>
</feature>
<evidence type="ECO:0000313" key="10">
    <source>
        <dbReference type="Proteomes" id="UP000676951"/>
    </source>
</evidence>
<keyword evidence="4" id="KW-0238">DNA-binding</keyword>
<dbReference type="InterPro" id="IPR008490">
    <property type="entry name" value="Transposase_InsH_N"/>
</dbReference>
<dbReference type="EMBL" id="CP076136">
    <property type="protein sequence ID" value="QWG22646.1"/>
    <property type="molecule type" value="Genomic_DNA"/>
</dbReference>
<dbReference type="Proteomes" id="UP000676951">
    <property type="component" value="Chromosome"/>
</dbReference>
<gene>
    <name evidence="9" type="ORF">KMZ93_22235</name>
</gene>
<dbReference type="PANTHER" id="PTHR35604">
    <property type="entry name" value="TRANSPOSASE INSH FOR INSERTION SEQUENCE ELEMENT IS5A-RELATED"/>
    <property type="match status" value="1"/>
</dbReference>
<evidence type="ECO:0000259" key="7">
    <source>
        <dbReference type="Pfam" id="PF01609"/>
    </source>
</evidence>
<dbReference type="AlphaFoldDB" id="A0A975NXN2"/>
<dbReference type="GO" id="GO:0003677">
    <property type="term" value="F:DNA binding"/>
    <property type="evidence" value="ECO:0007669"/>
    <property type="project" value="UniProtKB-KW"/>
</dbReference>
<evidence type="ECO:0000256" key="2">
    <source>
        <dbReference type="ARBA" id="ARBA00010075"/>
    </source>
</evidence>
<protein>
    <submittedName>
        <fullName evidence="9">IS5 family transposase</fullName>
    </submittedName>
</protein>
<dbReference type="InterPro" id="IPR002559">
    <property type="entry name" value="Transposase_11"/>
</dbReference>
<dbReference type="GO" id="GO:0004803">
    <property type="term" value="F:transposase activity"/>
    <property type="evidence" value="ECO:0007669"/>
    <property type="project" value="InterPro"/>
</dbReference>
<evidence type="ECO:0000313" key="9">
    <source>
        <dbReference type="EMBL" id="QWG22646.1"/>
    </source>
</evidence>
<dbReference type="NCBIfam" id="NF033581">
    <property type="entry name" value="transpos_IS5_4"/>
    <property type="match status" value="1"/>
</dbReference>
<keyword evidence="3" id="KW-0815">Transposition</keyword>
<evidence type="ECO:0000259" key="8">
    <source>
        <dbReference type="Pfam" id="PF05598"/>
    </source>
</evidence>
<evidence type="ECO:0000256" key="5">
    <source>
        <dbReference type="ARBA" id="ARBA00023172"/>
    </source>
</evidence>
<dbReference type="Pfam" id="PF05598">
    <property type="entry name" value="DUF772"/>
    <property type="match status" value="1"/>
</dbReference>
<name>A0A975NXN2_9BRAD</name>
<reference evidence="9 10" key="1">
    <citation type="submission" date="2021-06" db="EMBL/GenBank/DDBJ databases">
        <title>Bradyrhizobium sp. S2-11-4 Genome sequencing.</title>
        <authorList>
            <person name="Jin L."/>
        </authorList>
    </citation>
    <scope>NUCLEOTIDE SEQUENCE [LARGE SCALE GENOMIC DNA]</scope>
    <source>
        <strain evidence="9 10">S2-11-4</strain>
    </source>
</reference>